<comment type="caution">
    <text evidence="1">The sequence shown here is derived from an EMBL/GenBank/DDBJ whole genome shotgun (WGS) entry which is preliminary data.</text>
</comment>
<dbReference type="AlphaFoldDB" id="A0A2M7BSS0"/>
<organism evidence="1 2">
    <name type="scientific">Candidatus Roizmanbacteria bacterium CG03_land_8_20_14_0_80_39_12</name>
    <dbReference type="NCBI Taxonomy" id="1974847"/>
    <lineage>
        <taxon>Bacteria</taxon>
        <taxon>Candidatus Roizmaniibacteriota</taxon>
    </lineage>
</organism>
<reference evidence="2" key="1">
    <citation type="submission" date="2017-09" db="EMBL/GenBank/DDBJ databases">
        <title>Depth-based differentiation of microbial function through sediment-hosted aquifers and enrichment of novel symbionts in the deep terrestrial subsurface.</title>
        <authorList>
            <person name="Probst A.J."/>
            <person name="Ladd B."/>
            <person name="Jarett J.K."/>
            <person name="Geller-Mcgrath D.E."/>
            <person name="Sieber C.M.K."/>
            <person name="Emerson J.B."/>
            <person name="Anantharaman K."/>
            <person name="Thomas B.C."/>
            <person name="Malmstrom R."/>
            <person name="Stieglmeier M."/>
            <person name="Klingl A."/>
            <person name="Woyke T."/>
            <person name="Ryan C.M."/>
            <person name="Banfield J.F."/>
        </authorList>
    </citation>
    <scope>NUCLEOTIDE SEQUENCE [LARGE SCALE GENOMIC DNA]</scope>
</reference>
<evidence type="ECO:0000313" key="2">
    <source>
        <dbReference type="Proteomes" id="UP000230119"/>
    </source>
</evidence>
<name>A0A2M7BSS0_9BACT</name>
<feature type="non-terminal residue" evidence="1">
    <location>
        <position position="1"/>
    </location>
</feature>
<protein>
    <submittedName>
        <fullName evidence="1">Uncharacterized protein</fullName>
    </submittedName>
</protein>
<evidence type="ECO:0000313" key="1">
    <source>
        <dbReference type="EMBL" id="PIV08503.1"/>
    </source>
</evidence>
<gene>
    <name evidence="1" type="ORF">COS52_02350</name>
</gene>
<accession>A0A2M7BSS0</accession>
<sequence length="175" mass="19431">TQAGLAELFYFSTSTVNLALVKPTSIGAIRKSSKFFIVADVFKLLYLASTIRNLNKDIVYQTNSPLTPTQLEGLAPPSTIFGCYSAAKEILGEPPADYSALYLYGDPQNLPEIKSRYPTSKIGSSQIIILKKPAYLPILHHATLPHTFIDIWNLPDWYARDFITALEDKIHGLLS</sequence>
<proteinExistence type="predicted"/>
<dbReference type="Proteomes" id="UP000230119">
    <property type="component" value="Unassembled WGS sequence"/>
</dbReference>
<dbReference type="EMBL" id="PEVA01000102">
    <property type="protein sequence ID" value="PIV08503.1"/>
    <property type="molecule type" value="Genomic_DNA"/>
</dbReference>